<keyword evidence="1 3" id="KW-0238">DNA-binding</keyword>
<dbReference type="GO" id="GO:0001228">
    <property type="term" value="F:DNA-binding transcription activator activity, RNA polymerase II-specific"/>
    <property type="evidence" value="ECO:0007669"/>
    <property type="project" value="TreeGrafter"/>
</dbReference>
<name>A0A8I2YBV7_9AGAM</name>
<comment type="caution">
    <text evidence="6">The sequence shown here is derived from an EMBL/GenBank/DDBJ whole genome shotgun (WGS) entry which is preliminary data.</text>
</comment>
<sequence length="363" mass="40039">MDTAIRSSVLILIKSQVLSGKPPWSEIREDMAVVLQLARGHKPGRPVSRTLDDAHWGFIQQCWSAIEERPVAQVAVHAMKQFLSKYPTFRSLSDSLLSGLSRDGLARESSSSTMEDSISHVTHSTVGPTSMGLSGPPLSVAQGAIAPYLTAQGGAFRQQQAMNAASRSLGYETRHHPGWHDVTLGPLNSQAVEFYGGPGPLDGSWGATYDATIVADEVDMSAIPPLELTDTIQPPSLAIVSSTPRAISFSFNQTETSPDYSSPTSSPFDRPKKGDEYVIKRSENAFILFRRQCCEDRQAAAKEAPAADGPNLSKMISQQWKALSPEERQYWEELAKKKKWEHEQMYPNYVYRPQHYEKVATTA</sequence>
<dbReference type="GO" id="GO:0005634">
    <property type="term" value="C:nucleus"/>
    <property type="evidence" value="ECO:0007669"/>
    <property type="project" value="UniProtKB-UniRule"/>
</dbReference>
<feature type="compositionally biased region" description="Low complexity" evidence="4">
    <location>
        <begin position="254"/>
        <end position="267"/>
    </location>
</feature>
<gene>
    <name evidence="6" type="ORF">JVT61DRAFT_1910</name>
</gene>
<dbReference type="GO" id="GO:0000978">
    <property type="term" value="F:RNA polymerase II cis-regulatory region sequence-specific DNA binding"/>
    <property type="evidence" value="ECO:0007669"/>
    <property type="project" value="TreeGrafter"/>
</dbReference>
<evidence type="ECO:0000256" key="3">
    <source>
        <dbReference type="PROSITE-ProRule" id="PRU00267"/>
    </source>
</evidence>
<dbReference type="PANTHER" id="PTHR10270">
    <property type="entry name" value="SOX TRANSCRIPTION FACTOR"/>
    <property type="match status" value="1"/>
</dbReference>
<dbReference type="InterPro" id="IPR009071">
    <property type="entry name" value="HMG_box_dom"/>
</dbReference>
<protein>
    <recommendedName>
        <fullName evidence="5">HMG box domain-containing protein</fullName>
    </recommendedName>
</protein>
<evidence type="ECO:0000313" key="7">
    <source>
        <dbReference type="Proteomes" id="UP000683000"/>
    </source>
</evidence>
<accession>A0A8I2YBV7</accession>
<dbReference type="SUPFAM" id="SSF47095">
    <property type="entry name" value="HMG-box"/>
    <property type="match status" value="1"/>
</dbReference>
<dbReference type="OrthoDB" id="4062651at2759"/>
<dbReference type="PANTHER" id="PTHR10270:SF161">
    <property type="entry name" value="SEX-DETERMINING REGION Y PROTEIN"/>
    <property type="match status" value="1"/>
</dbReference>
<dbReference type="InterPro" id="IPR050140">
    <property type="entry name" value="SRY-related_HMG-box_TF-like"/>
</dbReference>
<dbReference type="Gene3D" id="1.10.30.10">
    <property type="entry name" value="High mobility group box domain"/>
    <property type="match status" value="1"/>
</dbReference>
<dbReference type="GO" id="GO:0030154">
    <property type="term" value="P:cell differentiation"/>
    <property type="evidence" value="ECO:0007669"/>
    <property type="project" value="TreeGrafter"/>
</dbReference>
<evidence type="ECO:0000256" key="1">
    <source>
        <dbReference type="ARBA" id="ARBA00023125"/>
    </source>
</evidence>
<dbReference type="InterPro" id="IPR036910">
    <property type="entry name" value="HMG_box_dom_sf"/>
</dbReference>
<keyword evidence="3" id="KW-0539">Nucleus</keyword>
<evidence type="ECO:0000256" key="4">
    <source>
        <dbReference type="SAM" id="MobiDB-lite"/>
    </source>
</evidence>
<dbReference type="SMART" id="SM00398">
    <property type="entry name" value="HMG"/>
    <property type="match status" value="1"/>
</dbReference>
<feature type="DNA-binding region" description="HMG box" evidence="3">
    <location>
        <begin position="279"/>
        <end position="350"/>
    </location>
</feature>
<evidence type="ECO:0000256" key="2">
    <source>
        <dbReference type="ARBA" id="ARBA00023163"/>
    </source>
</evidence>
<dbReference type="AlphaFoldDB" id="A0A8I2YBV7"/>
<evidence type="ECO:0000313" key="6">
    <source>
        <dbReference type="EMBL" id="KAG6369043.1"/>
    </source>
</evidence>
<organism evidence="6 7">
    <name type="scientific">Boletus reticuloceps</name>
    <dbReference type="NCBI Taxonomy" id="495285"/>
    <lineage>
        <taxon>Eukaryota</taxon>
        <taxon>Fungi</taxon>
        <taxon>Dikarya</taxon>
        <taxon>Basidiomycota</taxon>
        <taxon>Agaricomycotina</taxon>
        <taxon>Agaricomycetes</taxon>
        <taxon>Agaricomycetidae</taxon>
        <taxon>Boletales</taxon>
        <taxon>Boletineae</taxon>
        <taxon>Boletaceae</taxon>
        <taxon>Boletoideae</taxon>
        <taxon>Boletus</taxon>
    </lineage>
</organism>
<keyword evidence="7" id="KW-1185">Reference proteome</keyword>
<evidence type="ECO:0000259" key="5">
    <source>
        <dbReference type="PROSITE" id="PS50118"/>
    </source>
</evidence>
<proteinExistence type="predicted"/>
<dbReference type="Proteomes" id="UP000683000">
    <property type="component" value="Unassembled WGS sequence"/>
</dbReference>
<dbReference type="CDD" id="cd01389">
    <property type="entry name" value="HMG-box_ROX1-like"/>
    <property type="match status" value="1"/>
</dbReference>
<feature type="domain" description="HMG box" evidence="5">
    <location>
        <begin position="279"/>
        <end position="350"/>
    </location>
</feature>
<keyword evidence="2" id="KW-0804">Transcription</keyword>
<feature type="region of interest" description="Disordered" evidence="4">
    <location>
        <begin position="252"/>
        <end position="272"/>
    </location>
</feature>
<dbReference type="PROSITE" id="PS50118">
    <property type="entry name" value="HMG_BOX_2"/>
    <property type="match status" value="1"/>
</dbReference>
<dbReference type="Pfam" id="PF00505">
    <property type="entry name" value="HMG_box"/>
    <property type="match status" value="1"/>
</dbReference>
<dbReference type="GO" id="GO:0000122">
    <property type="term" value="P:negative regulation of transcription by RNA polymerase II"/>
    <property type="evidence" value="ECO:0007669"/>
    <property type="project" value="TreeGrafter"/>
</dbReference>
<reference evidence="6" key="1">
    <citation type="submission" date="2021-03" db="EMBL/GenBank/DDBJ databases">
        <title>Evolutionary innovations through gain and loss of genes in the ectomycorrhizal Boletales.</title>
        <authorList>
            <person name="Wu G."/>
            <person name="Miyauchi S."/>
            <person name="Morin E."/>
            <person name="Yang Z.-L."/>
            <person name="Xu J."/>
            <person name="Martin F.M."/>
        </authorList>
    </citation>
    <scope>NUCLEOTIDE SEQUENCE</scope>
    <source>
        <strain evidence="6">BR01</strain>
    </source>
</reference>
<dbReference type="EMBL" id="JAGFBS010000113">
    <property type="protein sequence ID" value="KAG6369043.1"/>
    <property type="molecule type" value="Genomic_DNA"/>
</dbReference>